<comment type="caution">
    <text evidence="1">The sequence shown here is derived from an EMBL/GenBank/DDBJ whole genome shotgun (WGS) entry which is preliminary data.</text>
</comment>
<sequence>MWSQAFRLSSGQASVAGSNLKSHFESQGGFANHFATKISLKKAVVQKDSPTGQKLLVQILLPTNRCRFRPSPSQQLTVQTLPPASSCRFRPSHQLTVAGPDSPTGQHLPVQNLLPIISCRFRPSYQSSVPVQTLLLANSCRFRPSFQSTVAGSGPPTYQQLPG</sequence>
<accession>A0AAV4AKW3</accession>
<dbReference type="Proteomes" id="UP000735302">
    <property type="component" value="Unassembled WGS sequence"/>
</dbReference>
<dbReference type="EMBL" id="BLXT01003842">
    <property type="protein sequence ID" value="GFO07168.1"/>
    <property type="molecule type" value="Genomic_DNA"/>
</dbReference>
<gene>
    <name evidence="1" type="ORF">PoB_003367300</name>
</gene>
<protein>
    <submittedName>
        <fullName evidence="1">Uncharacterized protein</fullName>
    </submittedName>
</protein>
<name>A0AAV4AKW3_9GAST</name>
<organism evidence="1 2">
    <name type="scientific">Plakobranchus ocellatus</name>
    <dbReference type="NCBI Taxonomy" id="259542"/>
    <lineage>
        <taxon>Eukaryota</taxon>
        <taxon>Metazoa</taxon>
        <taxon>Spiralia</taxon>
        <taxon>Lophotrochozoa</taxon>
        <taxon>Mollusca</taxon>
        <taxon>Gastropoda</taxon>
        <taxon>Heterobranchia</taxon>
        <taxon>Euthyneura</taxon>
        <taxon>Panpulmonata</taxon>
        <taxon>Sacoglossa</taxon>
        <taxon>Placobranchoidea</taxon>
        <taxon>Plakobranchidae</taxon>
        <taxon>Plakobranchus</taxon>
    </lineage>
</organism>
<dbReference type="AlphaFoldDB" id="A0AAV4AKW3"/>
<evidence type="ECO:0000313" key="2">
    <source>
        <dbReference type="Proteomes" id="UP000735302"/>
    </source>
</evidence>
<reference evidence="1 2" key="1">
    <citation type="journal article" date="2021" name="Elife">
        <title>Chloroplast acquisition without the gene transfer in kleptoplastic sea slugs, Plakobranchus ocellatus.</title>
        <authorList>
            <person name="Maeda T."/>
            <person name="Takahashi S."/>
            <person name="Yoshida T."/>
            <person name="Shimamura S."/>
            <person name="Takaki Y."/>
            <person name="Nagai Y."/>
            <person name="Toyoda A."/>
            <person name="Suzuki Y."/>
            <person name="Arimoto A."/>
            <person name="Ishii H."/>
            <person name="Satoh N."/>
            <person name="Nishiyama T."/>
            <person name="Hasebe M."/>
            <person name="Maruyama T."/>
            <person name="Minagawa J."/>
            <person name="Obokata J."/>
            <person name="Shigenobu S."/>
        </authorList>
    </citation>
    <scope>NUCLEOTIDE SEQUENCE [LARGE SCALE GENOMIC DNA]</scope>
</reference>
<keyword evidence="2" id="KW-1185">Reference proteome</keyword>
<proteinExistence type="predicted"/>
<evidence type="ECO:0000313" key="1">
    <source>
        <dbReference type="EMBL" id="GFO07168.1"/>
    </source>
</evidence>